<evidence type="ECO:0000256" key="7">
    <source>
        <dbReference type="ARBA" id="ARBA00023134"/>
    </source>
</evidence>
<feature type="domain" description="EngB-type G" evidence="11">
    <location>
        <begin position="22"/>
        <end position="194"/>
    </location>
</feature>
<reference evidence="12 13" key="1">
    <citation type="submission" date="2022-03" db="EMBL/GenBank/DDBJ databases">
        <title>Novel taxa within the pig intestine.</title>
        <authorList>
            <person name="Wylensek D."/>
            <person name="Bishof K."/>
            <person name="Afrizal A."/>
            <person name="Clavel T."/>
        </authorList>
    </citation>
    <scope>NUCLEOTIDE SEQUENCE [LARGE SCALE GENOMIC DNA]</scope>
    <source>
        <strain evidence="12 13">CLA-KB-P133</strain>
    </source>
</reference>
<evidence type="ECO:0000259" key="11">
    <source>
        <dbReference type="PROSITE" id="PS51706"/>
    </source>
</evidence>
<keyword evidence="7 10" id="KW-0342">GTP-binding</keyword>
<dbReference type="InterPro" id="IPR019987">
    <property type="entry name" value="GTP-bd_ribosome_bio_YsxC"/>
</dbReference>
<evidence type="ECO:0000256" key="10">
    <source>
        <dbReference type="HAMAP-Rule" id="MF_00321"/>
    </source>
</evidence>
<dbReference type="EMBL" id="JALBUR010000006">
    <property type="protein sequence ID" value="MDX8419171.1"/>
    <property type="molecule type" value="Genomic_DNA"/>
</dbReference>
<dbReference type="PANTHER" id="PTHR11649">
    <property type="entry name" value="MSS1/TRME-RELATED GTP-BINDING PROTEIN"/>
    <property type="match status" value="1"/>
</dbReference>
<dbReference type="GO" id="GO:0005829">
    <property type="term" value="C:cytosol"/>
    <property type="evidence" value="ECO:0007669"/>
    <property type="project" value="TreeGrafter"/>
</dbReference>
<keyword evidence="4" id="KW-0479">Metal-binding</keyword>
<dbReference type="GO" id="GO:0005525">
    <property type="term" value="F:GTP binding"/>
    <property type="evidence" value="ECO:0007669"/>
    <property type="project" value="UniProtKB-UniRule"/>
</dbReference>
<dbReference type="NCBIfam" id="TIGR03598">
    <property type="entry name" value="GTPase_YsxC"/>
    <property type="match status" value="1"/>
</dbReference>
<comment type="caution">
    <text evidence="12">The sequence shown here is derived from an EMBL/GenBank/DDBJ whole genome shotgun (WGS) entry which is preliminary data.</text>
</comment>
<evidence type="ECO:0000256" key="2">
    <source>
        <dbReference type="ARBA" id="ARBA00009638"/>
    </source>
</evidence>
<dbReference type="HAMAP" id="MF_00321">
    <property type="entry name" value="GTPase_EngB"/>
    <property type="match status" value="1"/>
</dbReference>
<evidence type="ECO:0000256" key="1">
    <source>
        <dbReference type="ARBA" id="ARBA00001946"/>
    </source>
</evidence>
<dbReference type="PANTHER" id="PTHR11649:SF13">
    <property type="entry name" value="ENGB-TYPE G DOMAIN-CONTAINING PROTEIN"/>
    <property type="match status" value="1"/>
</dbReference>
<keyword evidence="13" id="KW-1185">Reference proteome</keyword>
<dbReference type="InterPro" id="IPR030393">
    <property type="entry name" value="G_ENGB_dom"/>
</dbReference>
<keyword evidence="6" id="KW-0460">Magnesium</keyword>
<evidence type="ECO:0000313" key="12">
    <source>
        <dbReference type="EMBL" id="MDX8419171.1"/>
    </source>
</evidence>
<keyword evidence="3 10" id="KW-0132">Cell division</keyword>
<dbReference type="Pfam" id="PF01926">
    <property type="entry name" value="MMR_HSR1"/>
    <property type="match status" value="1"/>
</dbReference>
<evidence type="ECO:0000256" key="3">
    <source>
        <dbReference type="ARBA" id="ARBA00022618"/>
    </source>
</evidence>
<dbReference type="InterPro" id="IPR027417">
    <property type="entry name" value="P-loop_NTPase"/>
</dbReference>
<keyword evidence="8 10" id="KW-0717">Septation</keyword>
<dbReference type="RefSeq" id="WP_370595668.1">
    <property type="nucleotide sequence ID" value="NZ_JALBUR010000006.1"/>
</dbReference>
<comment type="cofactor">
    <cofactor evidence="1">
        <name>Mg(2+)</name>
        <dbReference type="ChEBI" id="CHEBI:18420"/>
    </cofactor>
</comment>
<dbReference type="CDD" id="cd01876">
    <property type="entry name" value="YihA_EngB"/>
    <property type="match status" value="1"/>
</dbReference>
<protein>
    <recommendedName>
        <fullName evidence="10">Probable GTP-binding protein EngB</fullName>
    </recommendedName>
</protein>
<keyword evidence="5 10" id="KW-0547">Nucleotide-binding</keyword>
<gene>
    <name evidence="12" type="primary">yihA</name>
    <name evidence="10" type="synonym">engB</name>
    <name evidence="12" type="ORF">MOZ60_03575</name>
</gene>
<dbReference type="PROSITE" id="PS51706">
    <property type="entry name" value="G_ENGB"/>
    <property type="match status" value="1"/>
</dbReference>
<evidence type="ECO:0000313" key="13">
    <source>
        <dbReference type="Proteomes" id="UP001286174"/>
    </source>
</evidence>
<comment type="function">
    <text evidence="10">Necessary for normal cell division and for the maintenance of normal septation.</text>
</comment>
<proteinExistence type="inferred from homology"/>
<evidence type="ECO:0000256" key="5">
    <source>
        <dbReference type="ARBA" id="ARBA00022741"/>
    </source>
</evidence>
<dbReference type="InterPro" id="IPR006073">
    <property type="entry name" value="GTP-bd"/>
</dbReference>
<dbReference type="Proteomes" id="UP001286174">
    <property type="component" value="Unassembled WGS sequence"/>
</dbReference>
<evidence type="ECO:0000256" key="8">
    <source>
        <dbReference type="ARBA" id="ARBA00023210"/>
    </source>
</evidence>
<evidence type="ECO:0000256" key="9">
    <source>
        <dbReference type="ARBA" id="ARBA00023306"/>
    </source>
</evidence>
<accession>A0AB35U3L4</accession>
<name>A0AB35U3L4_9FIRM</name>
<keyword evidence="9 10" id="KW-0131">Cell cycle</keyword>
<sequence>MQYHEAEFLLSGAQQSQWPSENLPEAVFAGRSNAGKSSLINALVNRKNLAYAGSTPGKTRLLNFYRIDQRMIFTDAPGYGYAKDNRSSAETFAKLMDPYFHHRANLKAMVLVADGRRKPNQDDILMCDYARQSHLAIIVVMTKCDKLSHSAMIANKRIIASELGISESQIFPCDSLKKQGTEELFARIEEVLLQ</sequence>
<evidence type="ECO:0000256" key="6">
    <source>
        <dbReference type="ARBA" id="ARBA00022842"/>
    </source>
</evidence>
<dbReference type="GO" id="GO:0000917">
    <property type="term" value="P:division septum assembly"/>
    <property type="evidence" value="ECO:0007669"/>
    <property type="project" value="UniProtKB-KW"/>
</dbReference>
<evidence type="ECO:0000256" key="4">
    <source>
        <dbReference type="ARBA" id="ARBA00022723"/>
    </source>
</evidence>
<dbReference type="GO" id="GO:0046872">
    <property type="term" value="F:metal ion binding"/>
    <property type="evidence" value="ECO:0007669"/>
    <property type="project" value="UniProtKB-KW"/>
</dbReference>
<dbReference type="SUPFAM" id="SSF52540">
    <property type="entry name" value="P-loop containing nucleoside triphosphate hydrolases"/>
    <property type="match status" value="1"/>
</dbReference>
<dbReference type="AlphaFoldDB" id="A0AB35U3L4"/>
<organism evidence="12 13">
    <name type="scientific">Grylomicrobium aquisgranensis</name>
    <dbReference type="NCBI Taxonomy" id="2926318"/>
    <lineage>
        <taxon>Bacteria</taxon>
        <taxon>Bacillati</taxon>
        <taxon>Bacillota</taxon>
        <taxon>Erysipelotrichia</taxon>
        <taxon>Erysipelotrichales</taxon>
        <taxon>Erysipelotrichaceae</taxon>
        <taxon>Grylomicrobium</taxon>
    </lineage>
</organism>
<comment type="similarity">
    <text evidence="2 10">Belongs to the TRAFAC class TrmE-Era-EngA-EngB-Septin-like GTPase superfamily. EngB GTPase family.</text>
</comment>
<dbReference type="Gene3D" id="3.40.50.300">
    <property type="entry name" value="P-loop containing nucleotide triphosphate hydrolases"/>
    <property type="match status" value="1"/>
</dbReference>